<evidence type="ECO:0000256" key="1">
    <source>
        <dbReference type="ARBA" id="ARBA00004141"/>
    </source>
</evidence>
<evidence type="ECO:0000256" key="3">
    <source>
        <dbReference type="ARBA" id="ARBA00022692"/>
    </source>
</evidence>
<evidence type="ECO:0000256" key="4">
    <source>
        <dbReference type="ARBA" id="ARBA00022989"/>
    </source>
</evidence>
<dbReference type="PANTHER" id="PTHR38459:SF1">
    <property type="entry name" value="PROPHAGE BACTOPRENOL-LINKED GLUCOSE TRANSLOCASE HOMOLOG"/>
    <property type="match status" value="1"/>
</dbReference>
<evidence type="ECO:0000313" key="9">
    <source>
        <dbReference type="Proteomes" id="UP001479520"/>
    </source>
</evidence>
<dbReference type="PANTHER" id="PTHR38459">
    <property type="entry name" value="PROPHAGE BACTOPRENOL-LINKED GLUCOSE TRANSLOCASE HOMOLOG"/>
    <property type="match status" value="1"/>
</dbReference>
<feature type="transmembrane region" description="Helical" evidence="6">
    <location>
        <begin position="75"/>
        <end position="94"/>
    </location>
</feature>
<dbReference type="InterPro" id="IPR007267">
    <property type="entry name" value="GtrA_DPMS_TM"/>
</dbReference>
<dbReference type="EMBL" id="CP151406">
    <property type="protein sequence ID" value="WZJ21692.1"/>
    <property type="molecule type" value="Genomic_DNA"/>
</dbReference>
<protein>
    <submittedName>
        <fullName evidence="8">GtrA family protein</fullName>
    </submittedName>
</protein>
<feature type="transmembrane region" description="Helical" evidence="6">
    <location>
        <begin position="106"/>
        <end position="127"/>
    </location>
</feature>
<evidence type="ECO:0000313" key="8">
    <source>
        <dbReference type="EMBL" id="WZJ21692.1"/>
    </source>
</evidence>
<evidence type="ECO:0000256" key="5">
    <source>
        <dbReference type="ARBA" id="ARBA00023136"/>
    </source>
</evidence>
<evidence type="ECO:0000259" key="7">
    <source>
        <dbReference type="Pfam" id="PF04138"/>
    </source>
</evidence>
<dbReference type="RefSeq" id="WP_341743791.1">
    <property type="nucleotide sequence ID" value="NZ_CP151406.1"/>
</dbReference>
<name>A0ABZ2XIG4_9RHOO</name>
<dbReference type="InterPro" id="IPR051401">
    <property type="entry name" value="GtrA_CellWall_Glycosyl"/>
</dbReference>
<evidence type="ECO:0000256" key="2">
    <source>
        <dbReference type="ARBA" id="ARBA00009399"/>
    </source>
</evidence>
<evidence type="ECO:0000256" key="6">
    <source>
        <dbReference type="SAM" id="Phobius"/>
    </source>
</evidence>
<reference evidence="8 9" key="1">
    <citation type="submission" date="2024-04" db="EMBL/GenBank/DDBJ databases">
        <title>Dissimilatory iodate-reducing microorganisms contribute to the enrichment of iodine in groundwater.</title>
        <authorList>
            <person name="Jiang Z."/>
        </authorList>
    </citation>
    <scope>NUCLEOTIDE SEQUENCE [LARGE SCALE GENOMIC DNA]</scope>
    <source>
        <strain evidence="8 9">NCP973</strain>
    </source>
</reference>
<accession>A0ABZ2XIG4</accession>
<keyword evidence="9" id="KW-1185">Reference proteome</keyword>
<feature type="transmembrane region" description="Helical" evidence="6">
    <location>
        <begin position="21"/>
        <end position="39"/>
    </location>
</feature>
<keyword evidence="4 6" id="KW-1133">Transmembrane helix</keyword>
<feature type="transmembrane region" description="Helical" evidence="6">
    <location>
        <begin position="45"/>
        <end position="63"/>
    </location>
</feature>
<dbReference type="Proteomes" id="UP001479520">
    <property type="component" value="Chromosome"/>
</dbReference>
<keyword evidence="3 6" id="KW-0812">Transmembrane</keyword>
<comment type="similarity">
    <text evidence="2">Belongs to the GtrA family.</text>
</comment>
<dbReference type="Pfam" id="PF04138">
    <property type="entry name" value="GtrA_DPMS_TM"/>
    <property type="match status" value="1"/>
</dbReference>
<keyword evidence="5 6" id="KW-0472">Membrane</keyword>
<sequence>MAYSTLTATLAQVVRYGVVGVLNNLLGYLIYLLVTWLWLDPKMAVTLMYPIGAVTAYFGHAKYSFAYIGRTSHGIARYTIAHLIGYGANISFLYLFSDRLGYPHQIVQAVAIVAVAGILYILFRYFVFPQRHQSF</sequence>
<feature type="domain" description="GtrA/DPMS transmembrane" evidence="7">
    <location>
        <begin position="15"/>
        <end position="128"/>
    </location>
</feature>
<organism evidence="8 9">
    <name type="scientific">Azonexus hydrophilus</name>
    <dbReference type="NCBI Taxonomy" id="418702"/>
    <lineage>
        <taxon>Bacteria</taxon>
        <taxon>Pseudomonadati</taxon>
        <taxon>Pseudomonadota</taxon>
        <taxon>Betaproteobacteria</taxon>
        <taxon>Rhodocyclales</taxon>
        <taxon>Azonexaceae</taxon>
        <taxon>Azonexus</taxon>
    </lineage>
</organism>
<gene>
    <name evidence="8" type="ORF">AADV58_00690</name>
</gene>
<comment type="subcellular location">
    <subcellularLocation>
        <location evidence="1">Membrane</location>
        <topology evidence="1">Multi-pass membrane protein</topology>
    </subcellularLocation>
</comment>
<proteinExistence type="inferred from homology"/>